<name>A0A9P4G8B5_9PLEO</name>
<sequence length="207" mass="24002">MSVGRKACFSIPILATDAQVKEEQEEHEEHEEQAEQEEQDSPNSSSGSEPSTPPTPPADDHVDLLEDYSLKSSNALPSGPYVETQDYCGHSYVHLNEDYDRRLCWSNDPDHLYLATYFRQEPPNLANDFKVNGLCPVVKEDDSDKFILRDAKGRYYIWDAWDGYLRRVTDIWTQGFDSQEQVIENLLIYLSWVEEEADVIYRNREED</sequence>
<feature type="compositionally biased region" description="Low complexity" evidence="1">
    <location>
        <begin position="41"/>
        <end position="50"/>
    </location>
</feature>
<dbReference type="GeneID" id="63851496"/>
<gene>
    <name evidence="2" type="ORF">K460DRAFT_370905</name>
</gene>
<evidence type="ECO:0000313" key="3">
    <source>
        <dbReference type="Proteomes" id="UP000800039"/>
    </source>
</evidence>
<dbReference type="OrthoDB" id="5055014at2759"/>
<comment type="caution">
    <text evidence="2">The sequence shown here is derived from an EMBL/GenBank/DDBJ whole genome shotgun (WGS) entry which is preliminary data.</text>
</comment>
<dbReference type="RefSeq" id="XP_040783491.1">
    <property type="nucleotide sequence ID" value="XM_040934245.1"/>
</dbReference>
<accession>A0A9P4G8B5</accession>
<reference evidence="2" key="1">
    <citation type="submission" date="2020-01" db="EMBL/GenBank/DDBJ databases">
        <authorList>
            <consortium name="DOE Joint Genome Institute"/>
            <person name="Haridas S."/>
            <person name="Albert R."/>
            <person name="Binder M."/>
            <person name="Bloem J."/>
            <person name="Labutti K."/>
            <person name="Salamov A."/>
            <person name="Andreopoulos B."/>
            <person name="Baker S.E."/>
            <person name="Barry K."/>
            <person name="Bills G."/>
            <person name="Bluhm B.H."/>
            <person name="Cannon C."/>
            <person name="Castanera R."/>
            <person name="Culley D.E."/>
            <person name="Daum C."/>
            <person name="Ezra D."/>
            <person name="Gonzalez J.B."/>
            <person name="Henrissat B."/>
            <person name="Kuo A."/>
            <person name="Liang C."/>
            <person name="Lipzen A."/>
            <person name="Lutzoni F."/>
            <person name="Magnuson J."/>
            <person name="Mondo S."/>
            <person name="Nolan M."/>
            <person name="Ohm R."/>
            <person name="Pangilinan J."/>
            <person name="Park H.-J."/>
            <person name="Ramirez L."/>
            <person name="Alfaro M."/>
            <person name="Sun H."/>
            <person name="Tritt A."/>
            <person name="Yoshinaga Y."/>
            <person name="Zwiers L.-H."/>
            <person name="Turgeon B.G."/>
            <person name="Goodwin S.B."/>
            <person name="Spatafora J.W."/>
            <person name="Crous P.W."/>
            <person name="Grigoriev I.V."/>
        </authorList>
    </citation>
    <scope>NUCLEOTIDE SEQUENCE</scope>
    <source>
        <strain evidence="2">CBS 394.84</strain>
    </source>
</reference>
<proteinExistence type="predicted"/>
<evidence type="ECO:0000256" key="1">
    <source>
        <dbReference type="SAM" id="MobiDB-lite"/>
    </source>
</evidence>
<feature type="compositionally biased region" description="Acidic residues" evidence="1">
    <location>
        <begin position="25"/>
        <end position="40"/>
    </location>
</feature>
<protein>
    <submittedName>
        <fullName evidence="2">Uncharacterized protein</fullName>
    </submittedName>
</protein>
<dbReference type="AlphaFoldDB" id="A0A9P4G8B5"/>
<feature type="region of interest" description="Disordered" evidence="1">
    <location>
        <begin position="1"/>
        <end position="62"/>
    </location>
</feature>
<organism evidence="2 3">
    <name type="scientific">Cucurbitaria berberidis CBS 394.84</name>
    <dbReference type="NCBI Taxonomy" id="1168544"/>
    <lineage>
        <taxon>Eukaryota</taxon>
        <taxon>Fungi</taxon>
        <taxon>Dikarya</taxon>
        <taxon>Ascomycota</taxon>
        <taxon>Pezizomycotina</taxon>
        <taxon>Dothideomycetes</taxon>
        <taxon>Pleosporomycetidae</taxon>
        <taxon>Pleosporales</taxon>
        <taxon>Pleosporineae</taxon>
        <taxon>Cucurbitariaceae</taxon>
        <taxon>Cucurbitaria</taxon>
    </lineage>
</organism>
<dbReference type="Proteomes" id="UP000800039">
    <property type="component" value="Unassembled WGS sequence"/>
</dbReference>
<dbReference type="EMBL" id="ML976619">
    <property type="protein sequence ID" value="KAF1840928.1"/>
    <property type="molecule type" value="Genomic_DNA"/>
</dbReference>
<evidence type="ECO:0000313" key="2">
    <source>
        <dbReference type="EMBL" id="KAF1840928.1"/>
    </source>
</evidence>
<keyword evidence="3" id="KW-1185">Reference proteome</keyword>